<keyword evidence="4 7" id="KW-0812">Transmembrane</keyword>
<comment type="caution">
    <text evidence="10">The sequence shown here is derived from an EMBL/GenBank/DDBJ whole genome shotgun (WGS) entry which is preliminary data.</text>
</comment>
<evidence type="ECO:0000313" key="10">
    <source>
        <dbReference type="EMBL" id="EME36636.1"/>
    </source>
</evidence>
<feature type="region of interest" description="Disordered" evidence="8">
    <location>
        <begin position="111"/>
        <end position="131"/>
    </location>
</feature>
<keyword evidence="5 9" id="KW-1133">Transmembrane helix</keyword>
<evidence type="ECO:0000256" key="4">
    <source>
        <dbReference type="ARBA" id="ARBA00022692"/>
    </source>
</evidence>
<evidence type="ECO:0000313" key="11">
    <source>
        <dbReference type="Proteomes" id="UP000009877"/>
    </source>
</evidence>
<evidence type="ECO:0000256" key="2">
    <source>
        <dbReference type="ARBA" id="ARBA00022448"/>
    </source>
</evidence>
<dbReference type="GO" id="GO:0031460">
    <property type="term" value="P:glycine betaine transport"/>
    <property type="evidence" value="ECO:0007669"/>
    <property type="project" value="TreeGrafter"/>
</dbReference>
<dbReference type="GO" id="GO:0015297">
    <property type="term" value="F:antiporter activity"/>
    <property type="evidence" value="ECO:0007669"/>
    <property type="project" value="TreeGrafter"/>
</dbReference>
<dbReference type="RefSeq" id="WP_006214725.1">
    <property type="nucleotide sequence ID" value="NZ_ANHZ02000011.1"/>
</dbReference>
<dbReference type="EMBL" id="ANHZ02000011">
    <property type="protein sequence ID" value="EME36636.1"/>
    <property type="molecule type" value="Genomic_DNA"/>
</dbReference>
<evidence type="ECO:0000256" key="6">
    <source>
        <dbReference type="ARBA" id="ARBA00023136"/>
    </source>
</evidence>
<feature type="transmembrane region" description="Helical" evidence="9">
    <location>
        <begin position="30"/>
        <end position="49"/>
    </location>
</feature>
<dbReference type="InterPro" id="IPR000390">
    <property type="entry name" value="Small_drug/metabolite_transptr"/>
</dbReference>
<dbReference type="GO" id="GO:0005886">
    <property type="term" value="C:plasma membrane"/>
    <property type="evidence" value="ECO:0007669"/>
    <property type="project" value="UniProtKB-SubCell"/>
</dbReference>
<dbReference type="AlphaFoldDB" id="M2XC44"/>
<dbReference type="Proteomes" id="UP000009877">
    <property type="component" value="Unassembled WGS sequence"/>
</dbReference>
<reference evidence="10 11" key="1">
    <citation type="journal article" date="2014" name="Genome Announc.">
        <title>Draft Genome Sequence of Kocuria palustris PEL.</title>
        <authorList>
            <person name="Sharma G."/>
            <person name="Khatri I."/>
            <person name="Subramanian S."/>
        </authorList>
    </citation>
    <scope>NUCLEOTIDE SEQUENCE [LARGE SCALE GENOMIC DNA]</scope>
    <source>
        <strain evidence="10 11">PEL</strain>
    </source>
</reference>
<evidence type="ECO:0000256" key="5">
    <source>
        <dbReference type="ARBA" id="ARBA00022989"/>
    </source>
</evidence>
<dbReference type="STRING" id="71999.KPaMU14_01800"/>
<dbReference type="PANTHER" id="PTHR30561">
    <property type="entry name" value="SMR FAMILY PROTON-DEPENDENT DRUG EFFLUX TRANSPORTER SUGE"/>
    <property type="match status" value="1"/>
</dbReference>
<gene>
    <name evidence="10" type="ORF">C884_00310</name>
</gene>
<dbReference type="SUPFAM" id="SSF103481">
    <property type="entry name" value="Multidrug resistance efflux transporter EmrE"/>
    <property type="match status" value="1"/>
</dbReference>
<evidence type="ECO:0000256" key="9">
    <source>
        <dbReference type="SAM" id="Phobius"/>
    </source>
</evidence>
<feature type="transmembrane region" description="Helical" evidence="9">
    <location>
        <begin position="56"/>
        <end position="78"/>
    </location>
</feature>
<keyword evidence="2" id="KW-0813">Transport</keyword>
<organism evidence="10 11">
    <name type="scientific">Kocuria palustris PEL</name>
    <dbReference type="NCBI Taxonomy" id="1236550"/>
    <lineage>
        <taxon>Bacteria</taxon>
        <taxon>Bacillati</taxon>
        <taxon>Actinomycetota</taxon>
        <taxon>Actinomycetes</taxon>
        <taxon>Micrococcales</taxon>
        <taxon>Micrococcaceae</taxon>
        <taxon>Kocuria</taxon>
    </lineage>
</organism>
<dbReference type="Gene3D" id="1.10.3730.20">
    <property type="match status" value="1"/>
</dbReference>
<dbReference type="PANTHER" id="PTHR30561:SF1">
    <property type="entry name" value="MULTIDRUG TRANSPORTER EMRE"/>
    <property type="match status" value="1"/>
</dbReference>
<evidence type="ECO:0000256" key="7">
    <source>
        <dbReference type="RuleBase" id="RU003942"/>
    </source>
</evidence>
<comment type="similarity">
    <text evidence="7">Belongs to the drug/metabolite transporter (DMT) superfamily. Small multidrug resistance (SMR) (TC 2.A.7.1) family.</text>
</comment>
<comment type="subcellular location">
    <subcellularLocation>
        <location evidence="1 7">Cell membrane</location>
        <topology evidence="1 7">Multi-pass membrane protein</topology>
    </subcellularLocation>
</comment>
<proteinExistence type="inferred from homology"/>
<name>M2XC44_9MICC</name>
<keyword evidence="6 9" id="KW-0472">Membrane</keyword>
<keyword evidence="11" id="KW-1185">Reference proteome</keyword>
<dbReference type="InterPro" id="IPR045324">
    <property type="entry name" value="Small_multidrug_res"/>
</dbReference>
<dbReference type="GO" id="GO:0015220">
    <property type="term" value="F:choline transmembrane transporter activity"/>
    <property type="evidence" value="ECO:0007669"/>
    <property type="project" value="TreeGrafter"/>
</dbReference>
<accession>M2XC44</accession>
<protein>
    <submittedName>
        <fullName evidence="10">Ethidium bromide-methyl viologen resistance protein EmrE</fullName>
    </submittedName>
</protein>
<evidence type="ECO:0000256" key="3">
    <source>
        <dbReference type="ARBA" id="ARBA00022475"/>
    </source>
</evidence>
<keyword evidence="3" id="KW-1003">Cell membrane</keyword>
<sequence length="131" mass="13640">MRKWLFLTLAILVEVTATLSLKAALEAPALYAVVVIGYASAFLCLFQALREGMSLGVGYGIWAACGVALTAVLSAAIFDEPLTLPMGIGIAAVMGGVLLVELGSQEAHETSSTVPLDLLSPDDQQKEATTT</sequence>
<dbReference type="Pfam" id="PF00893">
    <property type="entry name" value="Multi_Drug_Res"/>
    <property type="match status" value="1"/>
</dbReference>
<dbReference type="InterPro" id="IPR037185">
    <property type="entry name" value="EmrE-like"/>
</dbReference>
<feature type="transmembrane region" description="Helical" evidence="9">
    <location>
        <begin position="84"/>
        <end position="102"/>
    </location>
</feature>
<dbReference type="GO" id="GO:0015199">
    <property type="term" value="F:amino-acid betaine transmembrane transporter activity"/>
    <property type="evidence" value="ECO:0007669"/>
    <property type="project" value="TreeGrafter"/>
</dbReference>
<evidence type="ECO:0000256" key="1">
    <source>
        <dbReference type="ARBA" id="ARBA00004651"/>
    </source>
</evidence>
<evidence type="ECO:0000256" key="8">
    <source>
        <dbReference type="SAM" id="MobiDB-lite"/>
    </source>
</evidence>